<gene>
    <name evidence="8" type="ORF">PV05_04997</name>
</gene>
<dbReference type="Pfam" id="PF02668">
    <property type="entry name" value="TauD"/>
    <property type="match status" value="1"/>
</dbReference>
<keyword evidence="5" id="KW-0560">Oxidoreductase</keyword>
<evidence type="ECO:0000256" key="2">
    <source>
        <dbReference type="ARBA" id="ARBA00008654"/>
    </source>
</evidence>
<dbReference type="Gene3D" id="3.60.130.10">
    <property type="entry name" value="Clavaminate synthase-like"/>
    <property type="match status" value="1"/>
</dbReference>
<comment type="similarity">
    <text evidence="2">Belongs to the gamma-BBH/TMLD family.</text>
</comment>
<dbReference type="AlphaFoldDB" id="A0A0D2BV22"/>
<dbReference type="HOGENOM" id="CLU_021859_0_0_1"/>
<keyword evidence="3" id="KW-0479">Metal-binding</keyword>
<evidence type="ECO:0000313" key="8">
    <source>
        <dbReference type="EMBL" id="KIW56331.1"/>
    </source>
</evidence>
<dbReference type="InterPro" id="IPR003819">
    <property type="entry name" value="TauD/TfdA-like"/>
</dbReference>
<keyword evidence="6" id="KW-0408">Iron</keyword>
<dbReference type="GeneID" id="25326905"/>
<dbReference type="GO" id="GO:0045329">
    <property type="term" value="P:carnitine biosynthetic process"/>
    <property type="evidence" value="ECO:0007669"/>
    <property type="project" value="TreeGrafter"/>
</dbReference>
<accession>A0A0D2BV22</accession>
<evidence type="ECO:0000313" key="9">
    <source>
        <dbReference type="Proteomes" id="UP000054342"/>
    </source>
</evidence>
<feature type="domain" description="TauD/TfdA-like" evidence="7">
    <location>
        <begin position="199"/>
        <end position="457"/>
    </location>
</feature>
<dbReference type="EMBL" id="KN847319">
    <property type="protein sequence ID" value="KIW56331.1"/>
    <property type="molecule type" value="Genomic_DNA"/>
</dbReference>
<comment type="cofactor">
    <cofactor evidence="1">
        <name>Fe(2+)</name>
        <dbReference type="ChEBI" id="CHEBI:29033"/>
    </cofactor>
</comment>
<proteinExistence type="inferred from homology"/>
<dbReference type="GO" id="GO:0005739">
    <property type="term" value="C:mitochondrion"/>
    <property type="evidence" value="ECO:0007669"/>
    <property type="project" value="TreeGrafter"/>
</dbReference>
<keyword evidence="4" id="KW-0223">Dioxygenase</keyword>
<dbReference type="InterPro" id="IPR050411">
    <property type="entry name" value="AlphaKG_dependent_hydroxylases"/>
</dbReference>
<keyword evidence="9" id="KW-1185">Reference proteome</keyword>
<dbReference type="GO" id="GO:0051213">
    <property type="term" value="F:dioxygenase activity"/>
    <property type="evidence" value="ECO:0007669"/>
    <property type="project" value="UniProtKB-KW"/>
</dbReference>
<dbReference type="OrthoDB" id="406634at2759"/>
<dbReference type="SUPFAM" id="SSF51197">
    <property type="entry name" value="Clavaminate synthase-like"/>
    <property type="match status" value="1"/>
</dbReference>
<evidence type="ECO:0000259" key="7">
    <source>
        <dbReference type="Pfam" id="PF02668"/>
    </source>
</evidence>
<evidence type="ECO:0000256" key="6">
    <source>
        <dbReference type="ARBA" id="ARBA00023004"/>
    </source>
</evidence>
<evidence type="ECO:0000256" key="3">
    <source>
        <dbReference type="ARBA" id="ARBA00022723"/>
    </source>
</evidence>
<evidence type="ECO:0000256" key="5">
    <source>
        <dbReference type="ARBA" id="ARBA00023002"/>
    </source>
</evidence>
<dbReference type="InterPro" id="IPR042098">
    <property type="entry name" value="TauD-like_sf"/>
</dbReference>
<protein>
    <recommendedName>
        <fullName evidence="7">TauD/TfdA-like domain-containing protein</fullName>
    </recommendedName>
</protein>
<dbReference type="Proteomes" id="UP000054342">
    <property type="component" value="Unassembled WGS sequence"/>
</dbReference>
<organism evidence="8 9">
    <name type="scientific">Exophiala xenobiotica</name>
    <dbReference type="NCBI Taxonomy" id="348802"/>
    <lineage>
        <taxon>Eukaryota</taxon>
        <taxon>Fungi</taxon>
        <taxon>Dikarya</taxon>
        <taxon>Ascomycota</taxon>
        <taxon>Pezizomycotina</taxon>
        <taxon>Eurotiomycetes</taxon>
        <taxon>Chaetothyriomycetidae</taxon>
        <taxon>Chaetothyriales</taxon>
        <taxon>Herpotrichiellaceae</taxon>
        <taxon>Exophiala</taxon>
    </lineage>
</organism>
<evidence type="ECO:0000256" key="4">
    <source>
        <dbReference type="ARBA" id="ARBA00022964"/>
    </source>
</evidence>
<dbReference type="STRING" id="348802.A0A0D2BV22"/>
<dbReference type="PANTHER" id="PTHR10696">
    <property type="entry name" value="GAMMA-BUTYROBETAINE HYDROXYLASE-RELATED"/>
    <property type="match status" value="1"/>
</dbReference>
<dbReference type="PANTHER" id="PTHR10696:SF25">
    <property type="entry name" value="OXIDOREDUCTASE AIM17-RELATED"/>
    <property type="match status" value="1"/>
</dbReference>
<reference evidence="8 9" key="1">
    <citation type="submission" date="2015-01" db="EMBL/GenBank/DDBJ databases">
        <title>The Genome Sequence of Exophiala xenobiotica CBS118157.</title>
        <authorList>
            <consortium name="The Broad Institute Genomics Platform"/>
            <person name="Cuomo C."/>
            <person name="de Hoog S."/>
            <person name="Gorbushina A."/>
            <person name="Stielow B."/>
            <person name="Teixiera M."/>
            <person name="Abouelleil A."/>
            <person name="Chapman S.B."/>
            <person name="Priest M."/>
            <person name="Young S.K."/>
            <person name="Wortman J."/>
            <person name="Nusbaum C."/>
            <person name="Birren B."/>
        </authorList>
    </citation>
    <scope>NUCLEOTIDE SEQUENCE [LARGE SCALE GENOMIC DNA]</scope>
    <source>
        <strain evidence="8 9">CBS 118157</strain>
    </source>
</reference>
<dbReference type="GO" id="GO:0046872">
    <property type="term" value="F:metal ion binding"/>
    <property type="evidence" value="ECO:0007669"/>
    <property type="project" value="UniProtKB-KW"/>
</dbReference>
<name>A0A0D2BV22_9EURO</name>
<sequence>MLTPSQVFFQEMFAGSRRVNPIGITKVATKGPETPDFARRLLGKQFRPQNIQRSQLNNRATKEKAKSSTIGYSVNPLQKVVASIQDDGSKREHREPTVSPVLVRDACRCPSCIDPSDKQRNFSYSEIPSNISFKDVIYVEGAGDVEVRWENDVPSSPPDHRSIITKEAIKNLRNEFRNPHWDLYKRPLNLWDRDTYQKDTARVDFNDYMNHTTSLAEAMHLLWRDGLVFIDGVPESEESVSQIVNRMGPLQQTFYGPTWDVRSVPNAKNVAYTSKHLGFHMDLLYMRDPPGFQFLHCVHNSAQGGESRFADTFNALDKQFISRPQDFPTLKHHLVRYEYDNDGFFYSDAKPTVQTIDSAAVPPRNVLNARSSEIRNVAHVFWSPPFVGNIPPKPDHLKLSRFVLASKKFSDILEQPENVVEEKMDSGTCVIFDNLRVVHARNAFDVNSGKRWLRGAYLSRQDFINKAVKVMNIMPEYELQHVDGSNE</sequence>
<evidence type="ECO:0000256" key="1">
    <source>
        <dbReference type="ARBA" id="ARBA00001954"/>
    </source>
</evidence>
<dbReference type="RefSeq" id="XP_013316915.1">
    <property type="nucleotide sequence ID" value="XM_013461461.1"/>
</dbReference>